<name>A0A8J3Z7Z2_9ACTN</name>
<evidence type="ECO:0000313" key="2">
    <source>
        <dbReference type="EMBL" id="GIJ58712.1"/>
    </source>
</evidence>
<dbReference type="RefSeq" id="WP_203999880.1">
    <property type="nucleotide sequence ID" value="NZ_BOPG01000040.1"/>
</dbReference>
<sequence length="262" mass="27476">MPAEALTELPVDGGTIHAEHAGTPGGEAVLLLHAGVADRRVWDDVIGPLAAAGHHVIRYDMRGYGRSAPATAPHSLVADALLVLDAAGVGSAHFVGLSQGAATSVDTAIAHPDRVRSLTLVAPGLSGHEWPRLPGFAERMAAAEAGDTHGLALAIAHLWAPLSFEKGEKQCDAAARVILDQAEHFMSDEQEIDEPSAIPRLKDVGVPTLIVLGDKDVDAITEIGSILEQGIPGARTETLANADHMLPLRTPDRLVELLLDHL</sequence>
<protein>
    <submittedName>
        <fullName evidence="2">3-oxoadipate enol-lactonase</fullName>
    </submittedName>
</protein>
<evidence type="ECO:0000313" key="3">
    <source>
        <dbReference type="Proteomes" id="UP000612585"/>
    </source>
</evidence>
<dbReference type="Gene3D" id="3.40.50.1820">
    <property type="entry name" value="alpha/beta hydrolase"/>
    <property type="match status" value="1"/>
</dbReference>
<dbReference type="Proteomes" id="UP000612585">
    <property type="component" value="Unassembled WGS sequence"/>
</dbReference>
<dbReference type="InterPro" id="IPR029058">
    <property type="entry name" value="AB_hydrolase_fold"/>
</dbReference>
<comment type="caution">
    <text evidence="2">The sequence shown here is derived from an EMBL/GenBank/DDBJ whole genome shotgun (WGS) entry which is preliminary data.</text>
</comment>
<keyword evidence="3" id="KW-1185">Reference proteome</keyword>
<gene>
    <name evidence="2" type="primary">pcaD</name>
    <name evidence="2" type="ORF">Vau01_062280</name>
</gene>
<evidence type="ECO:0000259" key="1">
    <source>
        <dbReference type="Pfam" id="PF00561"/>
    </source>
</evidence>
<feature type="domain" description="AB hydrolase-1" evidence="1">
    <location>
        <begin position="28"/>
        <end position="246"/>
    </location>
</feature>
<accession>A0A8J3Z7Z2</accession>
<dbReference type="PANTHER" id="PTHR43689:SF8">
    <property type="entry name" value="ALPHA_BETA-HYDROLASES SUPERFAMILY PROTEIN"/>
    <property type="match status" value="1"/>
</dbReference>
<dbReference type="AlphaFoldDB" id="A0A8J3Z7Z2"/>
<dbReference type="InterPro" id="IPR000073">
    <property type="entry name" value="AB_hydrolase_1"/>
</dbReference>
<proteinExistence type="predicted"/>
<dbReference type="PANTHER" id="PTHR43689">
    <property type="entry name" value="HYDROLASE"/>
    <property type="match status" value="1"/>
</dbReference>
<dbReference type="SUPFAM" id="SSF53474">
    <property type="entry name" value="alpha/beta-Hydrolases"/>
    <property type="match status" value="1"/>
</dbReference>
<dbReference type="GO" id="GO:0003824">
    <property type="term" value="F:catalytic activity"/>
    <property type="evidence" value="ECO:0007669"/>
    <property type="project" value="UniProtKB-ARBA"/>
</dbReference>
<dbReference type="Pfam" id="PF00561">
    <property type="entry name" value="Abhydrolase_1"/>
    <property type="match status" value="1"/>
</dbReference>
<reference evidence="2" key="1">
    <citation type="submission" date="2021-01" db="EMBL/GenBank/DDBJ databases">
        <title>Whole genome shotgun sequence of Virgisporangium aurantiacum NBRC 16421.</title>
        <authorList>
            <person name="Komaki H."/>
            <person name="Tamura T."/>
        </authorList>
    </citation>
    <scope>NUCLEOTIDE SEQUENCE</scope>
    <source>
        <strain evidence="2">NBRC 16421</strain>
    </source>
</reference>
<dbReference type="PRINTS" id="PR00111">
    <property type="entry name" value="ABHYDROLASE"/>
</dbReference>
<organism evidence="2 3">
    <name type="scientific">Virgisporangium aurantiacum</name>
    <dbReference type="NCBI Taxonomy" id="175570"/>
    <lineage>
        <taxon>Bacteria</taxon>
        <taxon>Bacillati</taxon>
        <taxon>Actinomycetota</taxon>
        <taxon>Actinomycetes</taxon>
        <taxon>Micromonosporales</taxon>
        <taxon>Micromonosporaceae</taxon>
        <taxon>Virgisporangium</taxon>
    </lineage>
</organism>
<dbReference type="EMBL" id="BOPG01000040">
    <property type="protein sequence ID" value="GIJ58712.1"/>
    <property type="molecule type" value="Genomic_DNA"/>
</dbReference>